<dbReference type="Proteomes" id="UP000593579">
    <property type="component" value="Unassembled WGS sequence"/>
</dbReference>
<name>A0A7J9BTW8_GOSGO</name>
<sequence length="44" mass="5129">MRKGKNKAEKDLDSLKIDYKKLCLSMRTVGSRKCSRKGFVRKPK</sequence>
<evidence type="ECO:0000313" key="2">
    <source>
        <dbReference type="Proteomes" id="UP000593579"/>
    </source>
</evidence>
<reference evidence="1 2" key="1">
    <citation type="journal article" date="2019" name="Genome Biol. Evol.">
        <title>Insights into the evolution of the New World diploid cottons (Gossypium, subgenus Houzingenia) based on genome sequencing.</title>
        <authorList>
            <person name="Grover C.E."/>
            <person name="Arick M.A. 2nd"/>
            <person name="Thrash A."/>
            <person name="Conover J.L."/>
            <person name="Sanders W.S."/>
            <person name="Peterson D.G."/>
            <person name="Frelichowski J.E."/>
            <person name="Scheffler J.A."/>
            <person name="Scheffler B.E."/>
            <person name="Wendel J.F."/>
        </authorList>
    </citation>
    <scope>NUCLEOTIDE SEQUENCE [LARGE SCALE GENOMIC DNA]</scope>
    <source>
        <strain evidence="1">5</strain>
        <tissue evidence="1">Leaf</tissue>
    </source>
</reference>
<gene>
    <name evidence="1" type="ORF">Gogos_012893</name>
</gene>
<comment type="caution">
    <text evidence="1">The sequence shown here is derived from an EMBL/GenBank/DDBJ whole genome shotgun (WGS) entry which is preliminary data.</text>
</comment>
<organism evidence="1 2">
    <name type="scientific">Gossypium gossypioides</name>
    <name type="common">Mexican cotton</name>
    <name type="synonym">Selera gossypioides</name>
    <dbReference type="NCBI Taxonomy" id="34282"/>
    <lineage>
        <taxon>Eukaryota</taxon>
        <taxon>Viridiplantae</taxon>
        <taxon>Streptophyta</taxon>
        <taxon>Embryophyta</taxon>
        <taxon>Tracheophyta</taxon>
        <taxon>Spermatophyta</taxon>
        <taxon>Magnoliopsida</taxon>
        <taxon>eudicotyledons</taxon>
        <taxon>Gunneridae</taxon>
        <taxon>Pentapetalae</taxon>
        <taxon>rosids</taxon>
        <taxon>malvids</taxon>
        <taxon>Malvales</taxon>
        <taxon>Malvaceae</taxon>
        <taxon>Malvoideae</taxon>
        <taxon>Gossypium</taxon>
    </lineage>
</organism>
<evidence type="ECO:0000313" key="1">
    <source>
        <dbReference type="EMBL" id="MBA0739641.1"/>
    </source>
</evidence>
<dbReference type="EMBL" id="JABEZY010000006">
    <property type="protein sequence ID" value="MBA0739641.1"/>
    <property type="molecule type" value="Genomic_DNA"/>
</dbReference>
<accession>A0A7J9BTW8</accession>
<dbReference type="AlphaFoldDB" id="A0A7J9BTW8"/>
<keyword evidence="2" id="KW-1185">Reference proteome</keyword>
<proteinExistence type="predicted"/>
<dbReference type="OrthoDB" id="1000478at2759"/>
<protein>
    <submittedName>
        <fullName evidence="1">Uncharacterized protein</fullName>
    </submittedName>
</protein>